<dbReference type="Pfam" id="PF02368">
    <property type="entry name" value="Big_2"/>
    <property type="match status" value="2"/>
</dbReference>
<dbReference type="PROSITE" id="PS51257">
    <property type="entry name" value="PROKAR_LIPOPROTEIN"/>
    <property type="match status" value="1"/>
</dbReference>
<dbReference type="InterPro" id="IPR008964">
    <property type="entry name" value="Invasin/intimin_cell_adhesion"/>
</dbReference>
<feature type="domain" description="BIG2" evidence="2">
    <location>
        <begin position="150"/>
        <end position="231"/>
    </location>
</feature>
<dbReference type="EMBL" id="BAIV01000006">
    <property type="protein sequence ID" value="GAE83088.1"/>
    <property type="molecule type" value="Genomic_DNA"/>
</dbReference>
<gene>
    <name evidence="3" type="ORF">JCM10512_1341</name>
</gene>
<dbReference type="SMART" id="SM00635">
    <property type="entry name" value="BID_2"/>
    <property type="match status" value="3"/>
</dbReference>
<feature type="domain" description="BIG2" evidence="2">
    <location>
        <begin position="62"/>
        <end position="129"/>
    </location>
</feature>
<sequence>MIDNMKYRMKTRLALLMLGAVSTLMVSSCSDDDAMSDLPGSICPSSIVFDLSPATQQLIYADETGASVLPMIKGESVDLKYTMAPDNITYQDVVWTTSNPAVATVDNGKVTAVSGAGTGYSIVQVAPVAMYSGSGVYCNLKVMVVDELVAAEEITISSAADNVYGGETLQLTATILPKTATYRTVKWSSSDETVATVDMHGLVTGLENDEIHSKVTITATSLDGSAIVASKEITVDRRVPPEDVTIDQTYSVDNGYVFAIADKGITLSYTTVPEDCTKSLIEWTTSNETIATVSAGVVTFNQNGVFGDVTITATCPDTKKSSSVKLHLEEGLVRELFRTENYTWYNATNAESHEWNKEGSYIKVTTKASGSKWRGDLKCYSAKTWLHAGTYPIFAVRMDDVQDATGGARNITLDASGTAADVKYSGGLDGNNNKWLHDYKCSDNSHVFIYNLATQKWATGGALPTTAVAEFPTLQFKYADIVGATKPTYNVYWVQTFKTLDDVKAYIESEGLTYDVIK</sequence>
<evidence type="ECO:0000259" key="2">
    <source>
        <dbReference type="SMART" id="SM00635"/>
    </source>
</evidence>
<reference evidence="3 4" key="1">
    <citation type="journal article" date="2014" name="Genome Announc.">
        <title>Draft Genome Sequence of Bacteroides reticulotermitis Strain JCM 10512T, Isolated from the Gut of a Termite.</title>
        <authorList>
            <person name="Yuki M."/>
            <person name="Oshima K."/>
            <person name="Suda W."/>
            <person name="Sakamoto M."/>
            <person name="Iida T."/>
            <person name="Hattori M."/>
            <person name="Ohkuma M."/>
        </authorList>
    </citation>
    <scope>NUCLEOTIDE SEQUENCE [LARGE SCALE GENOMIC DNA]</scope>
    <source>
        <strain evidence="3 4">JCM 10512</strain>
    </source>
</reference>
<keyword evidence="1" id="KW-0732">Signal</keyword>
<organism evidence="3 4">
    <name type="scientific">Bacteroides reticulotermitis JCM 10512</name>
    <dbReference type="NCBI Taxonomy" id="1445607"/>
    <lineage>
        <taxon>Bacteria</taxon>
        <taxon>Pseudomonadati</taxon>
        <taxon>Bacteroidota</taxon>
        <taxon>Bacteroidia</taxon>
        <taxon>Bacteroidales</taxon>
        <taxon>Bacteroidaceae</taxon>
        <taxon>Bacteroides</taxon>
    </lineage>
</organism>
<evidence type="ECO:0000313" key="3">
    <source>
        <dbReference type="EMBL" id="GAE83088.1"/>
    </source>
</evidence>
<proteinExistence type="predicted"/>
<accession>W4UR37</accession>
<protein>
    <recommendedName>
        <fullName evidence="2">BIG2 domain-containing protein</fullName>
    </recommendedName>
</protein>
<dbReference type="STRING" id="1445607.JCM10512_1341"/>
<feature type="domain" description="BIG2" evidence="2">
    <location>
        <begin position="240"/>
        <end position="325"/>
    </location>
</feature>
<keyword evidence="4" id="KW-1185">Reference proteome</keyword>
<dbReference type="Proteomes" id="UP000019131">
    <property type="component" value="Unassembled WGS sequence"/>
</dbReference>
<feature type="chain" id="PRO_5004850200" description="BIG2 domain-containing protein" evidence="1">
    <location>
        <begin position="31"/>
        <end position="518"/>
    </location>
</feature>
<feature type="signal peptide" evidence="1">
    <location>
        <begin position="1"/>
        <end position="30"/>
    </location>
</feature>
<evidence type="ECO:0000313" key="4">
    <source>
        <dbReference type="Proteomes" id="UP000019131"/>
    </source>
</evidence>
<dbReference type="AlphaFoldDB" id="W4UR37"/>
<name>W4UR37_9BACE</name>
<dbReference type="Pfam" id="PF16351">
    <property type="entry name" value="DUF4979"/>
    <property type="match status" value="1"/>
</dbReference>
<dbReference type="InterPro" id="IPR003343">
    <property type="entry name" value="Big_2"/>
</dbReference>
<dbReference type="Gene3D" id="2.60.40.1080">
    <property type="match status" value="3"/>
</dbReference>
<evidence type="ECO:0000256" key="1">
    <source>
        <dbReference type="SAM" id="SignalP"/>
    </source>
</evidence>
<dbReference type="SUPFAM" id="SSF49373">
    <property type="entry name" value="Invasin/intimin cell-adhesion fragments"/>
    <property type="match status" value="3"/>
</dbReference>
<comment type="caution">
    <text evidence="3">The sequence shown here is derived from an EMBL/GenBank/DDBJ whole genome shotgun (WGS) entry which is preliminary data.</text>
</comment>
<dbReference type="InterPro" id="IPR032502">
    <property type="entry name" value="DUF4979"/>
</dbReference>